<organism evidence="1 2">
    <name type="scientific">Comamonas aquatica</name>
    <dbReference type="NCBI Taxonomy" id="225991"/>
    <lineage>
        <taxon>Bacteria</taxon>
        <taxon>Pseudomonadati</taxon>
        <taxon>Pseudomonadota</taxon>
        <taxon>Betaproteobacteria</taxon>
        <taxon>Burkholderiales</taxon>
        <taxon>Comamonadaceae</taxon>
        <taxon>Comamonas</taxon>
    </lineage>
</organism>
<proteinExistence type="predicted"/>
<sequence>MTQQLDFTSPTWRALAEQAEAALKTLREKNDSASLDAIRTAELRGRIAVWKELLALPEKSNPANSVTVEPRGY</sequence>
<dbReference type="EMBL" id="JAODZU010000010">
    <property type="protein sequence ID" value="MDH0363460.1"/>
    <property type="molecule type" value="Genomic_DNA"/>
</dbReference>
<comment type="caution">
    <text evidence="1">The sequence shown here is derived from an EMBL/GenBank/DDBJ whole genome shotgun (WGS) entry which is preliminary data.</text>
</comment>
<accession>A0AA42HS04</accession>
<name>A0AA42HS04_9BURK</name>
<protein>
    <submittedName>
        <fullName evidence="1">Uncharacterized protein</fullName>
    </submittedName>
</protein>
<dbReference type="Proteomes" id="UP001158297">
    <property type="component" value="Unassembled WGS sequence"/>
</dbReference>
<gene>
    <name evidence="1" type="ORF">N7330_10425</name>
</gene>
<evidence type="ECO:0000313" key="1">
    <source>
        <dbReference type="EMBL" id="MDH0363460.1"/>
    </source>
</evidence>
<evidence type="ECO:0000313" key="2">
    <source>
        <dbReference type="Proteomes" id="UP001158297"/>
    </source>
</evidence>
<dbReference type="AlphaFoldDB" id="A0AA42HS04"/>
<dbReference type="RefSeq" id="WP_279811151.1">
    <property type="nucleotide sequence ID" value="NZ_JAODZU010000010.1"/>
</dbReference>
<reference evidence="1" key="1">
    <citation type="submission" date="2022-09" db="EMBL/GenBank/DDBJ databases">
        <title>Intensive care unit water sources are persistently colonized with multi-drug resistant bacteria and are the site of extensive horizontal gene transfer of antibiotic resistance genes.</title>
        <authorList>
            <person name="Diorio-Toth L."/>
        </authorList>
    </citation>
    <scope>NUCLEOTIDE SEQUENCE</scope>
    <source>
        <strain evidence="1">GD04130</strain>
    </source>
</reference>